<organism evidence="6 7">
    <name type="scientific">Nematocida ausubeli (strain ATCC PRA-371 / ERTm2)</name>
    <name type="common">Nematode killer fungus</name>
    <dbReference type="NCBI Taxonomy" id="1913371"/>
    <lineage>
        <taxon>Eukaryota</taxon>
        <taxon>Fungi</taxon>
        <taxon>Fungi incertae sedis</taxon>
        <taxon>Microsporidia</taxon>
        <taxon>Nematocida</taxon>
    </lineage>
</organism>
<evidence type="ECO:0000313" key="6">
    <source>
        <dbReference type="EMBL" id="KFG26689.1"/>
    </source>
</evidence>
<gene>
    <name evidence="6" type="ORF">NESG_00841</name>
</gene>
<evidence type="ECO:0000256" key="4">
    <source>
        <dbReference type="PROSITE-ProRule" id="PRU00723"/>
    </source>
</evidence>
<feature type="zinc finger region" description="C3H1-type" evidence="4">
    <location>
        <begin position="4"/>
        <end position="27"/>
    </location>
</feature>
<dbReference type="GO" id="GO:0008270">
    <property type="term" value="F:zinc ion binding"/>
    <property type="evidence" value="ECO:0007669"/>
    <property type="project" value="UniProtKB-KW"/>
</dbReference>
<dbReference type="InterPro" id="IPR017907">
    <property type="entry name" value="Znf_RING_CS"/>
</dbReference>
<reference evidence="6 7" key="1">
    <citation type="journal article" date="2014" name="Genome Announc.">
        <title>Genome Sequence of the Microsporidian Species Nematocida sp1 Strain ERTm6 (ATCC PRA-372).</title>
        <authorList>
            <person name="Bakowski M.A."/>
            <person name="Priest M."/>
            <person name="Young S."/>
            <person name="Cuomo C.A."/>
            <person name="Troemel E.R."/>
        </authorList>
    </citation>
    <scope>NUCLEOTIDE SEQUENCE [LARGE SCALE GENOMIC DNA]</scope>
    <source>
        <strain evidence="6 7">ERTm6</strain>
    </source>
</reference>
<evidence type="ECO:0000256" key="3">
    <source>
        <dbReference type="ARBA" id="ARBA00022833"/>
    </source>
</evidence>
<dbReference type="Proteomes" id="UP000054524">
    <property type="component" value="Unassembled WGS sequence"/>
</dbReference>
<keyword evidence="2 4" id="KW-0863">Zinc-finger</keyword>
<dbReference type="AlphaFoldDB" id="A0A086J3H1"/>
<dbReference type="GeneID" id="77675814"/>
<dbReference type="InterPro" id="IPR000571">
    <property type="entry name" value="Znf_CCCH"/>
</dbReference>
<sequence length="92" mass="10390">MDQICKEYAATGKCSRKSTCTSKHARDVVIEEEKCLLCARPAQCVTVCKHFFCYDCARGFITQSTKCIICDEETNGVVFITVNESPKKNQRK</sequence>
<feature type="domain" description="C3H1-type" evidence="5">
    <location>
        <begin position="4"/>
        <end position="27"/>
    </location>
</feature>
<evidence type="ECO:0000313" key="7">
    <source>
        <dbReference type="Proteomes" id="UP000054524"/>
    </source>
</evidence>
<protein>
    <recommendedName>
        <fullName evidence="5">C3H1-type domain-containing protein</fullName>
    </recommendedName>
</protein>
<proteinExistence type="predicted"/>
<name>A0A086J3H1_NEMA1</name>
<dbReference type="SUPFAM" id="SSF57850">
    <property type="entry name" value="RING/U-box"/>
    <property type="match status" value="1"/>
</dbReference>
<keyword evidence="7" id="KW-1185">Reference proteome</keyword>
<dbReference type="PROSITE" id="PS00518">
    <property type="entry name" value="ZF_RING_1"/>
    <property type="match status" value="1"/>
</dbReference>
<dbReference type="EMBL" id="AKIJ01000002">
    <property type="protein sequence ID" value="KFG26689.1"/>
    <property type="molecule type" value="Genomic_DNA"/>
</dbReference>
<keyword evidence="3 4" id="KW-0862">Zinc</keyword>
<evidence type="ECO:0000259" key="5">
    <source>
        <dbReference type="PROSITE" id="PS50103"/>
    </source>
</evidence>
<evidence type="ECO:0000256" key="2">
    <source>
        <dbReference type="ARBA" id="ARBA00022771"/>
    </source>
</evidence>
<dbReference type="RefSeq" id="XP_052905244.1">
    <property type="nucleotide sequence ID" value="XM_053048484.1"/>
</dbReference>
<dbReference type="HOGENOM" id="CLU_2413791_0_0_1"/>
<dbReference type="PROSITE" id="PS50103">
    <property type="entry name" value="ZF_C3H1"/>
    <property type="match status" value="1"/>
</dbReference>
<keyword evidence="1 4" id="KW-0479">Metal-binding</keyword>
<evidence type="ECO:0000256" key="1">
    <source>
        <dbReference type="ARBA" id="ARBA00022723"/>
    </source>
</evidence>
<accession>A0A086J3H1</accession>
<comment type="caution">
    <text evidence="6">The sequence shown here is derived from an EMBL/GenBank/DDBJ whole genome shotgun (WGS) entry which is preliminary data.</text>
</comment>